<evidence type="ECO:0000313" key="2">
    <source>
        <dbReference type="Proteomes" id="UP000750711"/>
    </source>
</evidence>
<feature type="non-terminal residue" evidence="1">
    <location>
        <position position="1"/>
    </location>
</feature>
<organism evidence="1 2">
    <name type="scientific">Trichoglossum hirsutum</name>
    <dbReference type="NCBI Taxonomy" id="265104"/>
    <lineage>
        <taxon>Eukaryota</taxon>
        <taxon>Fungi</taxon>
        <taxon>Dikarya</taxon>
        <taxon>Ascomycota</taxon>
        <taxon>Pezizomycotina</taxon>
        <taxon>Geoglossomycetes</taxon>
        <taxon>Geoglossales</taxon>
        <taxon>Geoglossaceae</taxon>
        <taxon>Trichoglossum</taxon>
    </lineage>
</organism>
<evidence type="ECO:0000313" key="1">
    <source>
        <dbReference type="EMBL" id="KAH0536697.1"/>
    </source>
</evidence>
<name>A0A9P8KXG9_9PEZI</name>
<keyword evidence="2" id="KW-1185">Reference proteome</keyword>
<proteinExistence type="predicted"/>
<dbReference type="Proteomes" id="UP000750711">
    <property type="component" value="Unassembled WGS sequence"/>
</dbReference>
<dbReference type="AlphaFoldDB" id="A0A9P8KXG9"/>
<gene>
    <name evidence="1" type="ORF">GP486_008866</name>
</gene>
<comment type="caution">
    <text evidence="1">The sequence shown here is derived from an EMBL/GenBank/DDBJ whole genome shotgun (WGS) entry which is preliminary data.</text>
</comment>
<reference evidence="1" key="1">
    <citation type="submission" date="2021-03" db="EMBL/GenBank/DDBJ databases">
        <title>Comparative genomics and phylogenomic investigation of the class Geoglossomycetes provide insights into ecological specialization and systematics.</title>
        <authorList>
            <person name="Melie T."/>
            <person name="Pirro S."/>
            <person name="Miller A.N."/>
            <person name="Quandt A."/>
        </authorList>
    </citation>
    <scope>NUCLEOTIDE SEQUENCE</scope>
    <source>
        <strain evidence="1">CAQ_001_2017</strain>
    </source>
</reference>
<accession>A0A9P8KXG9</accession>
<sequence length="112" mass="12160">FTAEENTFLETYIDIPGGSLAECGWQRCGVARRPGTLGHSDGSIRNLKCGDAEAGDVRHISYGTASDLCMACWSNCGAMVYVVEAMDEEDLFVEGQLRKQQRGASFGCQGWV</sequence>
<dbReference type="EMBL" id="JAGHQM010004240">
    <property type="protein sequence ID" value="KAH0536697.1"/>
    <property type="molecule type" value="Genomic_DNA"/>
</dbReference>
<protein>
    <submittedName>
        <fullName evidence="1">Uncharacterized protein</fullName>
    </submittedName>
</protein>